<dbReference type="STRING" id="262209.AWH69_09745"/>
<organism evidence="2 3">
    <name type="scientific">Janibacter melonis</name>
    <dbReference type="NCBI Taxonomy" id="262209"/>
    <lineage>
        <taxon>Bacteria</taxon>
        <taxon>Bacillati</taxon>
        <taxon>Actinomycetota</taxon>
        <taxon>Actinomycetes</taxon>
        <taxon>Micrococcales</taxon>
        <taxon>Intrasporangiaceae</taxon>
        <taxon>Janibacter</taxon>
    </lineage>
</organism>
<proteinExistence type="predicted"/>
<evidence type="ECO:0000313" key="3">
    <source>
        <dbReference type="Proteomes" id="UP000076976"/>
    </source>
</evidence>
<comment type="caution">
    <text evidence="2">The sequence shown here is derived from an EMBL/GenBank/DDBJ whole genome shotgun (WGS) entry which is preliminary data.</text>
</comment>
<dbReference type="AlphaFoldDB" id="A0A176QAL2"/>
<keyword evidence="1" id="KW-0732">Signal</keyword>
<keyword evidence="3" id="KW-1185">Reference proteome</keyword>
<evidence type="ECO:0000313" key="2">
    <source>
        <dbReference type="EMBL" id="OAB86725.1"/>
    </source>
</evidence>
<sequence>MRLARAIALLTCLAVSGCTATASDAVERGDDIRLSSGGAAELCVPVGSASSETDVVFAAEPLDNVSDEDIRIVSVRLSKSARVRVVKALVAPPTMREVLPLVDDSWPGSGVPTSAVDGMEQIPGALIPPRGEEEPPLLVLHLAATKDARVSAVEIDYTQAGSDVVRRSQPSAVAVRMPARC</sequence>
<protein>
    <submittedName>
        <fullName evidence="2">Uncharacterized protein</fullName>
    </submittedName>
</protein>
<dbReference type="Proteomes" id="UP000076976">
    <property type="component" value="Unassembled WGS sequence"/>
</dbReference>
<reference evidence="2 3" key="1">
    <citation type="submission" date="2016-01" db="EMBL/GenBank/DDBJ databases">
        <title>Janibacter melonis strain CD11_4 genome sequencing and assembly.</title>
        <authorList>
            <person name="Nair G.R."/>
            <person name="Kaur G."/>
            <person name="Chander A.M."/>
            <person name="Mayilraj S."/>
        </authorList>
    </citation>
    <scope>NUCLEOTIDE SEQUENCE [LARGE SCALE GENOMIC DNA]</scope>
    <source>
        <strain evidence="2 3">CD11-4</strain>
    </source>
</reference>
<dbReference type="EMBL" id="LQZG01000003">
    <property type="protein sequence ID" value="OAB86725.1"/>
    <property type="molecule type" value="Genomic_DNA"/>
</dbReference>
<feature type="chain" id="PRO_5008048743" evidence="1">
    <location>
        <begin position="23"/>
        <end position="181"/>
    </location>
</feature>
<accession>A0A176QAL2</accession>
<dbReference type="PROSITE" id="PS51257">
    <property type="entry name" value="PROKAR_LIPOPROTEIN"/>
    <property type="match status" value="1"/>
</dbReference>
<gene>
    <name evidence="2" type="ORF">AWH69_09745</name>
</gene>
<evidence type="ECO:0000256" key="1">
    <source>
        <dbReference type="SAM" id="SignalP"/>
    </source>
</evidence>
<name>A0A176QAL2_9MICO</name>
<feature type="signal peptide" evidence="1">
    <location>
        <begin position="1"/>
        <end position="22"/>
    </location>
</feature>